<feature type="transmembrane region" description="Helical" evidence="1">
    <location>
        <begin position="73"/>
        <end position="93"/>
    </location>
</feature>
<keyword evidence="1" id="KW-0812">Transmembrane</keyword>
<dbReference type="EMBL" id="CP002665">
    <property type="protein sequence ID" value="AEI13578.1"/>
    <property type="molecule type" value="Genomic_DNA"/>
</dbReference>
<evidence type="ECO:0000256" key="1">
    <source>
        <dbReference type="SAM" id="Phobius"/>
    </source>
</evidence>
<keyword evidence="1" id="KW-1133">Transmembrane helix</keyword>
<name>F8A7P5_CELGA</name>
<feature type="transmembrane region" description="Helical" evidence="1">
    <location>
        <begin position="12"/>
        <end position="33"/>
    </location>
</feature>
<evidence type="ECO:0000313" key="2">
    <source>
        <dbReference type="EMBL" id="AEI13578.1"/>
    </source>
</evidence>
<dbReference type="RefSeq" id="WP_013885095.1">
    <property type="nucleotide sequence ID" value="NC_015671.1"/>
</dbReference>
<sequence length="138" mass="14360">MPGEVPARRTAWALRALVALAVAVSAVVHLYLVLAQDYGGGDGNWLFYAFWAQGVGGVLLAALLLVWRSALPLLGAVAFGAGTLGGFLLAVYLPDGLLGVQSRWFGWPEWVSAITEAIAIVGGVAALAAERGRTRVTG</sequence>
<evidence type="ECO:0008006" key="4">
    <source>
        <dbReference type="Google" id="ProtNLM"/>
    </source>
</evidence>
<dbReference type="AlphaFoldDB" id="F8A7P5"/>
<feature type="transmembrane region" description="Helical" evidence="1">
    <location>
        <begin position="45"/>
        <end position="66"/>
    </location>
</feature>
<keyword evidence="3" id="KW-1185">Reference proteome</keyword>
<protein>
    <recommendedName>
        <fullName evidence="4">Integral membrane protein</fullName>
    </recommendedName>
</protein>
<dbReference type="STRING" id="593907.Celgi_3087"/>
<evidence type="ECO:0000313" key="3">
    <source>
        <dbReference type="Proteomes" id="UP000000485"/>
    </source>
</evidence>
<gene>
    <name evidence="2" type="ordered locus">Celgi_3087</name>
</gene>
<accession>F8A7P5</accession>
<keyword evidence="1" id="KW-0472">Membrane</keyword>
<dbReference type="Proteomes" id="UP000000485">
    <property type="component" value="Chromosome"/>
</dbReference>
<feature type="transmembrane region" description="Helical" evidence="1">
    <location>
        <begin position="105"/>
        <end position="129"/>
    </location>
</feature>
<reference evidence="3" key="1">
    <citation type="submission" date="2011-04" db="EMBL/GenBank/DDBJ databases">
        <title>Complete sequence of Cellvibrio gilvus ATCC 13127.</title>
        <authorList>
            <person name="Lucas S."/>
            <person name="Han J."/>
            <person name="Lapidus A."/>
            <person name="Cheng J.-F."/>
            <person name="Goodwin L."/>
            <person name="Pitluck S."/>
            <person name="Peters L."/>
            <person name="Munk A."/>
            <person name="Detter J.C."/>
            <person name="Han C."/>
            <person name="Tapia R."/>
            <person name="Land M."/>
            <person name="Hauser L."/>
            <person name="Kyrpides N."/>
            <person name="Ivanova N."/>
            <person name="Ovchinnikova G."/>
            <person name="Pagani I."/>
            <person name="Mead D."/>
            <person name="Brumm P."/>
            <person name="Woyke T."/>
        </authorList>
    </citation>
    <scope>NUCLEOTIDE SEQUENCE [LARGE SCALE GENOMIC DNA]</scope>
    <source>
        <strain evidence="3">ATCC 13127 / NRRL B-14078</strain>
    </source>
</reference>
<dbReference type="HOGENOM" id="CLU_132013_1_0_11"/>
<organism evidence="2 3">
    <name type="scientific">Cellulomonas gilvus (strain ATCC 13127 / NRRL B-14078)</name>
    <name type="common">Cellvibrio gilvus</name>
    <dbReference type="NCBI Taxonomy" id="593907"/>
    <lineage>
        <taxon>Bacteria</taxon>
        <taxon>Bacillati</taxon>
        <taxon>Actinomycetota</taxon>
        <taxon>Actinomycetes</taxon>
        <taxon>Micrococcales</taxon>
        <taxon>Cellulomonadaceae</taxon>
        <taxon>Cellulomonas</taxon>
    </lineage>
</organism>
<dbReference type="KEGG" id="cga:Celgi_3087"/>
<proteinExistence type="predicted"/>